<proteinExistence type="predicted"/>
<sequence length="632" mass="69535">MLRSKIPVSVKSWRNGLEEAGITPQCNPIAKEIDKLRDAVISHDAKAIRIRSAALAQRTQEICSSLGILTACKVSSDGRNANAVKSLLALANVTLKCCTGEASPVEADEVTESTLAAIERLFSESPHLHDDPCMEVFELRREEVSDDSGIFSESRLYGRYYGRYGQLASKVDEIWSALTDSPPSLMGGISPAWMLMYATYPLTMYRAAVFAKDQIRRSFTADPAVSAAALRAYKLGIERSKANHAGIVRTQKAAIASTTSAEKAELTLDLYRRVIEGQFRPWAWTLLQLRGRVGPRLPELNSLREMLLADGHCVMKDAARAILPAARNAAAHEDFVWDEELEKMHIGDAVTSVTELEEAISRAYDFMCGCECAIVECRANDPDLVEAMASEDPPDGSLTRNVTVAINMFGTNGLRVKSHTLDRGVLAVHVEGWDLQSVNPGLQALTTASQILPKVRRFQVRVGSPAVLAADIDRSPLEKNWDVWLQARSRFSEMPLSTFLPANAAVRMAVESPTEAIRAVTWLALNDAMHACADAVMVSRDRRRFKRLWPHFQARLELITHSVTVANEIVGVDDEAATAAQELLKRVALEVNKPAKDIVVSLIAGLGNTIERRWKELGPVPVLPTLDKTPLH</sequence>
<protein>
    <submittedName>
        <fullName evidence="1">Uncharacterized protein</fullName>
    </submittedName>
</protein>
<dbReference type="EMBL" id="SRRU01000010">
    <property type="protein sequence ID" value="TGN77374.1"/>
    <property type="molecule type" value="Genomic_DNA"/>
</dbReference>
<reference evidence="1 2" key="1">
    <citation type="submission" date="2019-04" db="EMBL/GenBank/DDBJ databases">
        <title>Streptomyces sp. nov. Bv016 isolated from bark of Buahinia variegata.</title>
        <authorList>
            <person name="Kanchanasin P."/>
            <person name="Tanasupawat S."/>
            <person name="Yuki M."/>
            <person name="Kudo T."/>
        </authorList>
    </citation>
    <scope>NUCLEOTIDE SEQUENCE [LARGE SCALE GENOMIC DNA]</scope>
    <source>
        <strain evidence="1 2">JCM 4765</strain>
    </source>
</reference>
<organism evidence="1 2">
    <name type="scientific">Streptomyces griseoluteus</name>
    <dbReference type="NCBI Taxonomy" id="29306"/>
    <lineage>
        <taxon>Bacteria</taxon>
        <taxon>Bacillati</taxon>
        <taxon>Actinomycetota</taxon>
        <taxon>Actinomycetes</taxon>
        <taxon>Kitasatosporales</taxon>
        <taxon>Streptomycetaceae</taxon>
        <taxon>Streptomyces</taxon>
    </lineage>
</organism>
<name>A0A4Z1D740_STRGP</name>
<evidence type="ECO:0000313" key="2">
    <source>
        <dbReference type="Proteomes" id="UP000298513"/>
    </source>
</evidence>
<keyword evidence="2" id="KW-1185">Reference proteome</keyword>
<dbReference type="RefSeq" id="WP_135793611.1">
    <property type="nucleotide sequence ID" value="NZ_JBEPFF010000001.1"/>
</dbReference>
<dbReference type="AlphaFoldDB" id="A0A4Z1D740"/>
<dbReference type="Proteomes" id="UP000298513">
    <property type="component" value="Unassembled WGS sequence"/>
</dbReference>
<accession>A0A4Z1D740</accession>
<gene>
    <name evidence="1" type="ORF">E5082_25555</name>
</gene>
<comment type="caution">
    <text evidence="1">The sequence shown here is derived from an EMBL/GenBank/DDBJ whole genome shotgun (WGS) entry which is preliminary data.</text>
</comment>
<evidence type="ECO:0000313" key="1">
    <source>
        <dbReference type="EMBL" id="TGN77374.1"/>
    </source>
</evidence>